<dbReference type="EMBL" id="FNBX01000006">
    <property type="protein sequence ID" value="SDF47222.1"/>
    <property type="molecule type" value="Genomic_DNA"/>
</dbReference>
<name>A0A1G7LCC8_9BACT</name>
<evidence type="ECO:0000313" key="4">
    <source>
        <dbReference type="Proteomes" id="UP000199355"/>
    </source>
</evidence>
<feature type="coiled-coil region" evidence="1">
    <location>
        <begin position="141"/>
        <end position="168"/>
    </location>
</feature>
<feature type="domain" description="C4-type zinc ribbon" evidence="2">
    <location>
        <begin position="203"/>
        <end position="234"/>
    </location>
</feature>
<dbReference type="STRING" id="571438.SAMN05192586_10627"/>
<dbReference type="Pfam" id="PF02591">
    <property type="entry name" value="Zn_ribbon_9"/>
    <property type="match status" value="1"/>
</dbReference>
<dbReference type="RefSeq" id="WP_092153278.1">
    <property type="nucleotide sequence ID" value="NZ_FNBX01000006.1"/>
</dbReference>
<dbReference type="AlphaFoldDB" id="A0A1G7LCC8"/>
<dbReference type="InterPro" id="IPR003743">
    <property type="entry name" value="Zf-RING_7"/>
</dbReference>
<evidence type="ECO:0000313" key="3">
    <source>
        <dbReference type="EMBL" id="SDF47222.1"/>
    </source>
</evidence>
<dbReference type="OrthoDB" id="9795058at2"/>
<gene>
    <name evidence="3" type="ORF">SAMN05192586_10627</name>
</gene>
<proteinExistence type="predicted"/>
<feature type="coiled-coil region" evidence="1">
    <location>
        <begin position="23"/>
        <end position="57"/>
    </location>
</feature>
<evidence type="ECO:0000256" key="1">
    <source>
        <dbReference type="SAM" id="Coils"/>
    </source>
</evidence>
<organism evidence="3 4">
    <name type="scientific">Desulfovibrio legallii</name>
    <dbReference type="NCBI Taxonomy" id="571438"/>
    <lineage>
        <taxon>Bacteria</taxon>
        <taxon>Pseudomonadati</taxon>
        <taxon>Thermodesulfobacteriota</taxon>
        <taxon>Desulfovibrionia</taxon>
        <taxon>Desulfovibrionales</taxon>
        <taxon>Desulfovibrionaceae</taxon>
        <taxon>Desulfovibrio</taxon>
    </lineage>
</organism>
<dbReference type="Proteomes" id="UP000199355">
    <property type="component" value="Unassembled WGS sequence"/>
</dbReference>
<keyword evidence="4" id="KW-1185">Reference proteome</keyword>
<dbReference type="PANTHER" id="PTHR39082:SF1">
    <property type="entry name" value="SCAVENGER RECEPTOR CLASS A MEMBER 3"/>
    <property type="match status" value="1"/>
</dbReference>
<dbReference type="Gene3D" id="1.10.287.1490">
    <property type="match status" value="1"/>
</dbReference>
<reference evidence="4" key="1">
    <citation type="submission" date="2016-10" db="EMBL/GenBank/DDBJ databases">
        <authorList>
            <person name="Varghese N."/>
            <person name="Submissions S."/>
        </authorList>
    </citation>
    <scope>NUCLEOTIDE SEQUENCE [LARGE SCALE GENOMIC DNA]</scope>
    <source>
        <strain evidence="4">KHC7</strain>
    </source>
</reference>
<sequence length="261" mass="29922">MSSDVYFEQIRQLVELQKVDDAIHEVRQELDRAPGDLKALEERFAEVENQRNYVLDKLSHLQDQQKRLSLEIDDDAARIKKSKNKLTQVGNTREYHAVLREMDSMEKVNRSREEEKTTLLDEIQSQNEALAALDVTYNALKGELEEKRSSLDDRLKKAQAALVELDAKRAHVGTAIPHPVFLRYEFIRERLEHPVIVAVREGVCSGCHIAVPPQTFIELQRGQQILSCPNCQRLIFWCEHFQDAAPAQCAPQQAPAQDEKA</sequence>
<protein>
    <recommendedName>
        <fullName evidence="2">C4-type zinc ribbon domain-containing protein</fullName>
    </recommendedName>
</protein>
<evidence type="ECO:0000259" key="2">
    <source>
        <dbReference type="Pfam" id="PF02591"/>
    </source>
</evidence>
<dbReference type="InterPro" id="IPR052376">
    <property type="entry name" value="Oxidative_Scav/Glycosyltrans"/>
</dbReference>
<dbReference type="PANTHER" id="PTHR39082">
    <property type="entry name" value="PHOSPHOLIPASE C-BETA-2-RELATED"/>
    <property type="match status" value="1"/>
</dbReference>
<keyword evidence="1" id="KW-0175">Coiled coil</keyword>
<accession>A0A1G7LCC8</accession>